<dbReference type="SMART" id="SM00884">
    <property type="entry name" value="Cullin_Nedd8"/>
    <property type="match status" value="1"/>
</dbReference>
<evidence type="ECO:0000256" key="4">
    <source>
        <dbReference type="ARBA" id="ARBA00022786"/>
    </source>
</evidence>
<dbReference type="Pfam" id="PF00888">
    <property type="entry name" value="Cullin"/>
    <property type="match status" value="1"/>
</dbReference>
<dbReference type="OMA" id="NYQEQTW"/>
<evidence type="ECO:0000313" key="12">
    <source>
        <dbReference type="Proteomes" id="UP000036987"/>
    </source>
</evidence>
<gene>
    <name evidence="11" type="ORF">ZOSMA_195G00260</name>
</gene>
<dbReference type="FunFam" id="1.20.1310.10:FF:000059">
    <property type="entry name" value="Cullin-4B"/>
    <property type="match status" value="1"/>
</dbReference>
<keyword evidence="4" id="KW-0833">Ubl conjugation pathway</keyword>
<dbReference type="GO" id="GO:0005634">
    <property type="term" value="C:nucleus"/>
    <property type="evidence" value="ECO:0007669"/>
    <property type="project" value="UniProtKB-ARBA"/>
</dbReference>
<keyword evidence="5" id="KW-0832">Ubl conjugation</keyword>
<feature type="domain" description="Cullin family profile" evidence="10">
    <location>
        <begin position="478"/>
        <end position="707"/>
    </location>
</feature>
<evidence type="ECO:0000313" key="11">
    <source>
        <dbReference type="EMBL" id="KMZ70730.1"/>
    </source>
</evidence>
<accession>A0A0K9PR77</accession>
<dbReference type="SUPFAM" id="SSF46785">
    <property type="entry name" value="Winged helix' DNA-binding domain"/>
    <property type="match status" value="1"/>
</dbReference>
<dbReference type="GO" id="GO:0031461">
    <property type="term" value="C:cullin-RING ubiquitin ligase complex"/>
    <property type="evidence" value="ECO:0000318"/>
    <property type="project" value="GO_Central"/>
</dbReference>
<keyword evidence="3" id="KW-1017">Isopeptide bond</keyword>
<reference evidence="12" key="1">
    <citation type="journal article" date="2016" name="Nature">
        <title>The genome of the seagrass Zostera marina reveals angiosperm adaptation to the sea.</title>
        <authorList>
            <person name="Olsen J.L."/>
            <person name="Rouze P."/>
            <person name="Verhelst B."/>
            <person name="Lin Y.-C."/>
            <person name="Bayer T."/>
            <person name="Collen J."/>
            <person name="Dattolo E."/>
            <person name="De Paoli E."/>
            <person name="Dittami S."/>
            <person name="Maumus F."/>
            <person name="Michel G."/>
            <person name="Kersting A."/>
            <person name="Lauritano C."/>
            <person name="Lohaus R."/>
            <person name="Toepel M."/>
            <person name="Tonon T."/>
            <person name="Vanneste K."/>
            <person name="Amirebrahimi M."/>
            <person name="Brakel J."/>
            <person name="Bostroem C."/>
            <person name="Chovatia M."/>
            <person name="Grimwood J."/>
            <person name="Jenkins J.W."/>
            <person name="Jueterbock A."/>
            <person name="Mraz A."/>
            <person name="Stam W.T."/>
            <person name="Tice H."/>
            <person name="Bornberg-Bauer E."/>
            <person name="Green P.J."/>
            <person name="Pearson G.A."/>
            <person name="Procaccini G."/>
            <person name="Duarte C.M."/>
            <person name="Schmutz J."/>
            <person name="Reusch T.B.H."/>
            <person name="Van de Peer Y."/>
        </authorList>
    </citation>
    <scope>NUCLEOTIDE SEQUENCE [LARGE SCALE GENOMIC DNA]</scope>
    <source>
        <strain evidence="12">cv. Finnish</strain>
    </source>
</reference>
<dbReference type="Pfam" id="PF26557">
    <property type="entry name" value="Cullin_AB"/>
    <property type="match status" value="1"/>
</dbReference>
<dbReference type="Pfam" id="PF10557">
    <property type="entry name" value="Cullin_Nedd8"/>
    <property type="match status" value="1"/>
</dbReference>
<comment type="similarity">
    <text evidence="2 7 8">Belongs to the cullin family.</text>
</comment>
<dbReference type="SUPFAM" id="SSF74788">
    <property type="entry name" value="Cullin repeat-like"/>
    <property type="match status" value="1"/>
</dbReference>
<dbReference type="InterPro" id="IPR036317">
    <property type="entry name" value="Cullin_homology_sf"/>
</dbReference>
<dbReference type="InterPro" id="IPR036388">
    <property type="entry name" value="WH-like_DNA-bd_sf"/>
</dbReference>
<dbReference type="STRING" id="29655.A0A0K9PR77"/>
<dbReference type="FunFam" id="1.20.1310.10:FF:000024">
    <property type="entry name" value="Cullin-4 like"/>
    <property type="match status" value="1"/>
</dbReference>
<dbReference type="FunFam" id="1.20.1310.10:FF:000001">
    <property type="entry name" value="Cullin 3"/>
    <property type="match status" value="1"/>
</dbReference>
<comment type="pathway">
    <text evidence="1">Protein modification; protein ubiquitination.</text>
</comment>
<dbReference type="PANTHER" id="PTHR11932">
    <property type="entry name" value="CULLIN"/>
    <property type="match status" value="1"/>
</dbReference>
<evidence type="ECO:0000256" key="8">
    <source>
        <dbReference type="RuleBase" id="RU003829"/>
    </source>
</evidence>
<evidence type="ECO:0000256" key="5">
    <source>
        <dbReference type="ARBA" id="ARBA00022843"/>
    </source>
</evidence>
<dbReference type="GO" id="GO:0031625">
    <property type="term" value="F:ubiquitin protein ligase binding"/>
    <property type="evidence" value="ECO:0000318"/>
    <property type="project" value="GO_Central"/>
</dbReference>
<dbReference type="InterPro" id="IPR016158">
    <property type="entry name" value="Cullin_homology"/>
</dbReference>
<dbReference type="OrthoDB" id="27073at2759"/>
<dbReference type="FunFam" id="1.10.10.10:FF:000050">
    <property type="entry name" value="Cullin 4B"/>
    <property type="match status" value="1"/>
</dbReference>
<evidence type="ECO:0000256" key="2">
    <source>
        <dbReference type="ARBA" id="ARBA00006019"/>
    </source>
</evidence>
<keyword evidence="12" id="KW-1185">Reference proteome</keyword>
<dbReference type="PROSITE" id="PS50069">
    <property type="entry name" value="CULLIN_2"/>
    <property type="match status" value="1"/>
</dbReference>
<feature type="compositionally biased region" description="Polar residues" evidence="9">
    <location>
        <begin position="8"/>
        <end position="18"/>
    </location>
</feature>
<dbReference type="FunFam" id="3.30.230.130:FF:000006">
    <property type="entry name" value="Cullin-4 like"/>
    <property type="match status" value="1"/>
</dbReference>
<dbReference type="SMART" id="SM00182">
    <property type="entry name" value="CULLIN"/>
    <property type="match status" value="1"/>
</dbReference>
<dbReference type="Gene3D" id="3.30.230.130">
    <property type="entry name" value="Cullin, Chain C, Domain 2"/>
    <property type="match status" value="1"/>
</dbReference>
<comment type="caution">
    <text evidence="11">The sequence shown here is derived from an EMBL/GenBank/DDBJ whole genome shotgun (WGS) entry which is preliminary data.</text>
</comment>
<dbReference type="InterPro" id="IPR019559">
    <property type="entry name" value="Cullin_neddylation_domain"/>
</dbReference>
<dbReference type="GO" id="GO:0016567">
    <property type="term" value="P:protein ubiquitination"/>
    <property type="evidence" value="ECO:0000318"/>
    <property type="project" value="GO_Central"/>
</dbReference>
<dbReference type="Gene3D" id="1.10.10.10">
    <property type="entry name" value="Winged helix-like DNA-binding domain superfamily/Winged helix DNA-binding domain"/>
    <property type="match status" value="1"/>
</dbReference>
<name>A0A0K9PR77_ZOSMR</name>
<evidence type="ECO:0000256" key="9">
    <source>
        <dbReference type="SAM" id="MobiDB-lite"/>
    </source>
</evidence>
<dbReference type="InterPro" id="IPR016159">
    <property type="entry name" value="Cullin_repeat-like_dom_sf"/>
</dbReference>
<dbReference type="GO" id="GO:0006511">
    <property type="term" value="P:ubiquitin-dependent protein catabolic process"/>
    <property type="evidence" value="ECO:0007669"/>
    <property type="project" value="InterPro"/>
</dbReference>
<dbReference type="SUPFAM" id="SSF75632">
    <property type="entry name" value="Cullin homology domain"/>
    <property type="match status" value="1"/>
</dbReference>
<evidence type="ECO:0000256" key="3">
    <source>
        <dbReference type="ARBA" id="ARBA00022499"/>
    </source>
</evidence>
<dbReference type="InterPro" id="IPR059120">
    <property type="entry name" value="Cullin-like_AB"/>
</dbReference>
<evidence type="ECO:0000256" key="6">
    <source>
        <dbReference type="ARBA" id="ARBA00069613"/>
    </source>
</evidence>
<dbReference type="AlphaFoldDB" id="A0A0K9PR77"/>
<evidence type="ECO:0000259" key="10">
    <source>
        <dbReference type="PROSITE" id="PS50069"/>
    </source>
</evidence>
<dbReference type="EMBL" id="LFYR01000714">
    <property type="protein sequence ID" value="KMZ70730.1"/>
    <property type="molecule type" value="Genomic_DNA"/>
</dbReference>
<dbReference type="InterPro" id="IPR045093">
    <property type="entry name" value="Cullin"/>
</dbReference>
<feature type="compositionally biased region" description="Low complexity" evidence="9">
    <location>
        <begin position="25"/>
        <end position="37"/>
    </location>
</feature>
<dbReference type="FunFam" id="1.20.1310.10:FF:000004">
    <property type="entry name" value="Cullin 4B"/>
    <property type="match status" value="1"/>
</dbReference>
<evidence type="ECO:0000256" key="7">
    <source>
        <dbReference type="PROSITE-ProRule" id="PRU00330"/>
    </source>
</evidence>
<evidence type="ECO:0000256" key="1">
    <source>
        <dbReference type="ARBA" id="ARBA00004906"/>
    </source>
</evidence>
<feature type="region of interest" description="Disordered" evidence="9">
    <location>
        <begin position="1"/>
        <end position="60"/>
    </location>
</feature>
<dbReference type="Proteomes" id="UP000036987">
    <property type="component" value="Unassembled WGS sequence"/>
</dbReference>
<dbReference type="PROSITE" id="PS01256">
    <property type="entry name" value="CULLIN_1"/>
    <property type="match status" value="1"/>
</dbReference>
<organism evidence="11 12">
    <name type="scientific">Zostera marina</name>
    <name type="common">Eelgrass</name>
    <dbReference type="NCBI Taxonomy" id="29655"/>
    <lineage>
        <taxon>Eukaryota</taxon>
        <taxon>Viridiplantae</taxon>
        <taxon>Streptophyta</taxon>
        <taxon>Embryophyta</taxon>
        <taxon>Tracheophyta</taxon>
        <taxon>Spermatophyta</taxon>
        <taxon>Magnoliopsida</taxon>
        <taxon>Liliopsida</taxon>
        <taxon>Zosteraceae</taxon>
        <taxon>Zostera</taxon>
    </lineage>
</organism>
<dbReference type="InterPro" id="IPR016157">
    <property type="entry name" value="Cullin_CS"/>
</dbReference>
<dbReference type="InterPro" id="IPR001373">
    <property type="entry name" value="Cullin_N"/>
</dbReference>
<proteinExistence type="inferred from homology"/>
<sequence>MTHPKRPISSTTTANSNKPGIGDKLSSSSSPLISTPSMKKARSDKDKFCAHPRPTHFNDSVISSKDRVRDEEDDDGDAMLMDHVAAHATATVNPSPNFASNLTRKKAIPPQPSVKKQLIIKLHKDKPKLSPSFEHETWLKLQSATTAIFLKMPNSCDMEKLYQDVNNLCTHKMGQNLYQRIRDECEVHIAKALQMLIGQSPDLAVFLSLVEKCWQDLCDQMLMIRSIALFLDRTYVKQNPSVLSLWDMGLDLFRKHLFLLPEVEHKTVTGILRLIENERLGESIDRTLVHHLLKMFTSLGIYSDIFERQFLQATSEFYAAEGVKYMQQSDIPDYLKHVEQRLHEENERCLLYLDPNTRIPLVTTAKMQLLDRHTSAILDKGFAALMDANRSEDIRRIYCLFSIVDALELIRQALNSYIRGTGQGIVMDEEKDKDMVSSLLEFKASLDSFWEESFSRNEIFANTIKEAFEYLINIRQNRPAELIAKFLDEKLRAGNKGTSEEELESMLDKVLVLFRFIQGKDVFEAFYKKDLAKRLLLGKSASIDAEKSMISKLKTECGSQFTNKLEGMFKDIELSKEINDSFRQSSQARTKLPTGIEMSVHVLTTGYWPTYPPMDVRLPHELNVYQDIFKEFYLSKYSGRRLMWQNSLGHCVLKAQYPKGKKELAVSLFQTVVLMLFNDVEKLSFQDIKDSTAIEDKELRRTLQSLACGKVRVLQKFPKGREVEDGDSFVFNVDFSAPLYRIKVNAIQMKETVEENASTTERVFQDRQYQVDAAVVRIMKTRKILSHTLLITELFQQLKFPIKPADLKKRIESLIDREYLERDKSNPQIYNYLA</sequence>
<dbReference type="InterPro" id="IPR036390">
    <property type="entry name" value="WH_DNA-bd_sf"/>
</dbReference>
<dbReference type="Gene3D" id="1.20.1310.10">
    <property type="entry name" value="Cullin Repeats"/>
    <property type="match status" value="4"/>
</dbReference>
<protein>
    <recommendedName>
        <fullName evidence="6">Cullin-4</fullName>
    </recommendedName>
</protein>